<dbReference type="InterPro" id="IPR036770">
    <property type="entry name" value="Ankyrin_rpt-contain_sf"/>
</dbReference>
<feature type="repeat" description="ANK" evidence="3">
    <location>
        <begin position="38"/>
        <end position="70"/>
    </location>
</feature>
<name>A0ABQ7PQ62_PLUXY</name>
<dbReference type="Pfam" id="PF12796">
    <property type="entry name" value="Ank_2"/>
    <property type="match status" value="2"/>
</dbReference>
<organism evidence="4 5">
    <name type="scientific">Plutella xylostella</name>
    <name type="common">Diamondback moth</name>
    <name type="synonym">Plutella maculipennis</name>
    <dbReference type="NCBI Taxonomy" id="51655"/>
    <lineage>
        <taxon>Eukaryota</taxon>
        <taxon>Metazoa</taxon>
        <taxon>Ecdysozoa</taxon>
        <taxon>Arthropoda</taxon>
        <taxon>Hexapoda</taxon>
        <taxon>Insecta</taxon>
        <taxon>Pterygota</taxon>
        <taxon>Neoptera</taxon>
        <taxon>Endopterygota</taxon>
        <taxon>Lepidoptera</taxon>
        <taxon>Glossata</taxon>
        <taxon>Ditrysia</taxon>
        <taxon>Yponomeutoidea</taxon>
        <taxon>Plutellidae</taxon>
        <taxon>Plutella</taxon>
    </lineage>
</organism>
<protein>
    <submittedName>
        <fullName evidence="4">Uncharacterized protein</fullName>
    </submittedName>
</protein>
<dbReference type="SMART" id="SM00248">
    <property type="entry name" value="ANK"/>
    <property type="match status" value="5"/>
</dbReference>
<gene>
    <name evidence="4" type="ORF">JYU34_022082</name>
</gene>
<dbReference type="SUPFAM" id="SSF48403">
    <property type="entry name" value="Ankyrin repeat"/>
    <property type="match status" value="1"/>
</dbReference>
<dbReference type="PROSITE" id="PS50297">
    <property type="entry name" value="ANK_REP_REGION"/>
    <property type="match status" value="2"/>
</dbReference>
<keyword evidence="5" id="KW-1185">Reference proteome</keyword>
<dbReference type="InterPro" id="IPR002110">
    <property type="entry name" value="Ankyrin_rpt"/>
</dbReference>
<evidence type="ECO:0000313" key="4">
    <source>
        <dbReference type="EMBL" id="KAG7295127.1"/>
    </source>
</evidence>
<feature type="repeat" description="ANK" evidence="3">
    <location>
        <begin position="144"/>
        <end position="176"/>
    </location>
</feature>
<evidence type="ECO:0000256" key="1">
    <source>
        <dbReference type="ARBA" id="ARBA00022737"/>
    </source>
</evidence>
<dbReference type="Gene3D" id="1.25.40.20">
    <property type="entry name" value="Ankyrin repeat-containing domain"/>
    <property type="match status" value="2"/>
</dbReference>
<reference evidence="4 5" key="1">
    <citation type="submission" date="2021-06" db="EMBL/GenBank/DDBJ databases">
        <title>A haploid diamondback moth (Plutella xylostella L.) genome assembly resolves 31 chromosomes and identifies a diamide resistance mutation.</title>
        <authorList>
            <person name="Ward C.M."/>
            <person name="Perry K.D."/>
            <person name="Baker G."/>
            <person name="Powis K."/>
            <person name="Heckel D.G."/>
            <person name="Baxter S.W."/>
        </authorList>
    </citation>
    <scope>NUCLEOTIDE SEQUENCE [LARGE SCALE GENOMIC DNA]</scope>
    <source>
        <strain evidence="4 5">LV</strain>
        <tissue evidence="4">Single pupa</tissue>
    </source>
</reference>
<dbReference type="PANTHER" id="PTHR24171">
    <property type="entry name" value="ANKYRIN REPEAT DOMAIN-CONTAINING PROTEIN 39-RELATED"/>
    <property type="match status" value="1"/>
</dbReference>
<accession>A0ABQ7PQ62</accession>
<evidence type="ECO:0000256" key="3">
    <source>
        <dbReference type="PROSITE-ProRule" id="PRU00023"/>
    </source>
</evidence>
<dbReference type="EMBL" id="JAHIBW010000031">
    <property type="protein sequence ID" value="KAG7295127.1"/>
    <property type="molecule type" value="Genomic_DNA"/>
</dbReference>
<dbReference type="Proteomes" id="UP000823941">
    <property type="component" value="Chromosome 31"/>
</dbReference>
<dbReference type="PANTHER" id="PTHR24171:SF9">
    <property type="entry name" value="ANKYRIN REPEAT DOMAIN-CONTAINING PROTEIN 39"/>
    <property type="match status" value="1"/>
</dbReference>
<evidence type="ECO:0000256" key="2">
    <source>
        <dbReference type="ARBA" id="ARBA00023043"/>
    </source>
</evidence>
<sequence length="221" mass="24479">MTSKTKEDFFKAVKNGDLATVQTLLESKQVSINDRDVNGCTALHLCSDLGNLHLASLLLKQGADVNLEDDQHRTPLKVALDRYHARLSRLLIQNNALPIATKHLNQSEAVESFFVAAGENDVIKVKQMLNDKMVDVDATDAFHFNGTALHVAARYDYVELAKVLVEFGAELDVEDDIGDEPVHTAMMLENHGVADYLLQLEEKKKEDVGAVKKPDAIKDEV</sequence>
<comment type="caution">
    <text evidence="4">The sequence shown here is derived from an EMBL/GenBank/DDBJ whole genome shotgun (WGS) entry which is preliminary data.</text>
</comment>
<dbReference type="PROSITE" id="PS50088">
    <property type="entry name" value="ANK_REPEAT"/>
    <property type="match status" value="2"/>
</dbReference>
<keyword evidence="2 3" id="KW-0040">ANK repeat</keyword>
<keyword evidence="1" id="KW-0677">Repeat</keyword>
<evidence type="ECO:0000313" key="5">
    <source>
        <dbReference type="Proteomes" id="UP000823941"/>
    </source>
</evidence>
<proteinExistence type="predicted"/>